<dbReference type="PANTHER" id="PTHR33540">
    <property type="entry name" value="TRNA THREONYLCARBAMOYLADENOSINE BIOSYNTHESIS PROTEIN TSAE"/>
    <property type="match status" value="1"/>
</dbReference>
<keyword evidence="8" id="KW-0067">ATP-binding</keyword>
<keyword evidence="4" id="KW-0963">Cytoplasm</keyword>
<dbReference type="EMBL" id="BAAACF010000001">
    <property type="protein sequence ID" value="GAA0717502.1"/>
    <property type="molecule type" value="Genomic_DNA"/>
</dbReference>
<evidence type="ECO:0000256" key="1">
    <source>
        <dbReference type="ARBA" id="ARBA00004496"/>
    </source>
</evidence>
<evidence type="ECO:0000256" key="4">
    <source>
        <dbReference type="ARBA" id="ARBA00022490"/>
    </source>
</evidence>
<dbReference type="InterPro" id="IPR003442">
    <property type="entry name" value="T6A_TsaE"/>
</dbReference>
<dbReference type="Pfam" id="PF02367">
    <property type="entry name" value="TsaE"/>
    <property type="match status" value="1"/>
</dbReference>
<evidence type="ECO:0000256" key="6">
    <source>
        <dbReference type="ARBA" id="ARBA00022723"/>
    </source>
</evidence>
<comment type="caution">
    <text evidence="11">The sequence shown here is derived from an EMBL/GenBank/DDBJ whole genome shotgun (WGS) entry which is preliminary data.</text>
</comment>
<gene>
    <name evidence="11" type="primary">tsaE</name>
    <name evidence="11" type="ORF">GCM10008905_03220</name>
</gene>
<evidence type="ECO:0000256" key="10">
    <source>
        <dbReference type="ARBA" id="ARBA00032441"/>
    </source>
</evidence>
<evidence type="ECO:0000256" key="7">
    <source>
        <dbReference type="ARBA" id="ARBA00022741"/>
    </source>
</evidence>
<dbReference type="RefSeq" id="WP_343765771.1">
    <property type="nucleotide sequence ID" value="NZ_BAAACF010000001.1"/>
</dbReference>
<comment type="subcellular location">
    <subcellularLocation>
        <location evidence="1">Cytoplasm</location>
    </subcellularLocation>
</comment>
<dbReference type="PANTHER" id="PTHR33540:SF2">
    <property type="entry name" value="TRNA THREONYLCARBAMOYLADENOSINE BIOSYNTHESIS PROTEIN TSAE"/>
    <property type="match status" value="1"/>
</dbReference>
<dbReference type="NCBIfam" id="TIGR00150">
    <property type="entry name" value="T6A_YjeE"/>
    <property type="match status" value="1"/>
</dbReference>
<evidence type="ECO:0000256" key="8">
    <source>
        <dbReference type="ARBA" id="ARBA00022840"/>
    </source>
</evidence>
<evidence type="ECO:0000256" key="9">
    <source>
        <dbReference type="ARBA" id="ARBA00022842"/>
    </source>
</evidence>
<accession>A0ABP3TX81</accession>
<keyword evidence="6" id="KW-0479">Metal-binding</keyword>
<sequence>MEFIIDSVEKTLNIGFQIGTLCNEGDIICLIGDLGTGKTHMTKGIAKGLGINEHITSPTFNIVNEYDTGRLKMNHFDVYRVNDPDEIAAIGFDEYIFSNGVSIIEWANYIEELIPKEHMSIVIEKIPKNEDYRKITINYSGHRYAYVKEIKI</sequence>
<evidence type="ECO:0000256" key="3">
    <source>
        <dbReference type="ARBA" id="ARBA00019010"/>
    </source>
</evidence>
<dbReference type="InterPro" id="IPR027417">
    <property type="entry name" value="P-loop_NTPase"/>
</dbReference>
<dbReference type="Proteomes" id="UP001500339">
    <property type="component" value="Unassembled WGS sequence"/>
</dbReference>
<evidence type="ECO:0000313" key="12">
    <source>
        <dbReference type="Proteomes" id="UP001500339"/>
    </source>
</evidence>
<comment type="similarity">
    <text evidence="2">Belongs to the TsaE family.</text>
</comment>
<evidence type="ECO:0000256" key="2">
    <source>
        <dbReference type="ARBA" id="ARBA00007599"/>
    </source>
</evidence>
<keyword evidence="5" id="KW-0819">tRNA processing</keyword>
<dbReference type="Gene3D" id="3.40.50.300">
    <property type="entry name" value="P-loop containing nucleotide triphosphate hydrolases"/>
    <property type="match status" value="1"/>
</dbReference>
<organism evidence="11 12">
    <name type="scientific">Clostridium malenominatum</name>
    <dbReference type="NCBI Taxonomy" id="1539"/>
    <lineage>
        <taxon>Bacteria</taxon>
        <taxon>Bacillati</taxon>
        <taxon>Bacillota</taxon>
        <taxon>Clostridia</taxon>
        <taxon>Eubacteriales</taxon>
        <taxon>Clostridiaceae</taxon>
        <taxon>Clostridium</taxon>
    </lineage>
</organism>
<keyword evidence="7" id="KW-0547">Nucleotide-binding</keyword>
<evidence type="ECO:0000256" key="5">
    <source>
        <dbReference type="ARBA" id="ARBA00022694"/>
    </source>
</evidence>
<proteinExistence type="inferred from homology"/>
<evidence type="ECO:0000313" key="11">
    <source>
        <dbReference type="EMBL" id="GAA0717502.1"/>
    </source>
</evidence>
<keyword evidence="9" id="KW-0460">Magnesium</keyword>
<dbReference type="SUPFAM" id="SSF52540">
    <property type="entry name" value="P-loop containing nucleoside triphosphate hydrolases"/>
    <property type="match status" value="1"/>
</dbReference>
<name>A0ABP3TX81_9CLOT</name>
<keyword evidence="12" id="KW-1185">Reference proteome</keyword>
<reference evidence="12" key="1">
    <citation type="journal article" date="2019" name="Int. J. Syst. Evol. Microbiol.">
        <title>The Global Catalogue of Microorganisms (GCM) 10K type strain sequencing project: providing services to taxonomists for standard genome sequencing and annotation.</title>
        <authorList>
            <consortium name="The Broad Institute Genomics Platform"/>
            <consortium name="The Broad Institute Genome Sequencing Center for Infectious Disease"/>
            <person name="Wu L."/>
            <person name="Ma J."/>
        </authorList>
    </citation>
    <scope>NUCLEOTIDE SEQUENCE [LARGE SCALE GENOMIC DNA]</scope>
    <source>
        <strain evidence="12">JCM 1405</strain>
    </source>
</reference>
<protein>
    <recommendedName>
        <fullName evidence="3">tRNA threonylcarbamoyladenosine biosynthesis protein TsaE</fullName>
    </recommendedName>
    <alternativeName>
        <fullName evidence="10">t(6)A37 threonylcarbamoyladenosine biosynthesis protein TsaE</fullName>
    </alternativeName>
</protein>